<comment type="caution">
    <text evidence="1">The sequence shown here is derived from an EMBL/GenBank/DDBJ whole genome shotgun (WGS) entry which is preliminary data.</text>
</comment>
<keyword evidence="2" id="KW-1185">Reference proteome</keyword>
<dbReference type="Proteomes" id="UP000050863">
    <property type="component" value="Unassembled WGS sequence"/>
</dbReference>
<organism evidence="1 2">
    <name type="scientific">Bradyrhizobium jicamae</name>
    <dbReference type="NCBI Taxonomy" id="280332"/>
    <lineage>
        <taxon>Bacteria</taxon>
        <taxon>Pseudomonadati</taxon>
        <taxon>Pseudomonadota</taxon>
        <taxon>Alphaproteobacteria</taxon>
        <taxon>Hyphomicrobiales</taxon>
        <taxon>Nitrobacteraceae</taxon>
        <taxon>Bradyrhizobium</taxon>
    </lineage>
</organism>
<gene>
    <name evidence="1" type="ORF">CQ12_40965</name>
</gene>
<accession>A0A0R3M135</accession>
<evidence type="ECO:0000313" key="1">
    <source>
        <dbReference type="EMBL" id="KRR11621.1"/>
    </source>
</evidence>
<dbReference type="OrthoDB" id="8248179at2"/>
<reference evidence="1 2" key="1">
    <citation type="submission" date="2014-03" db="EMBL/GenBank/DDBJ databases">
        <title>Bradyrhizobium valentinum sp. nov., isolated from effective nodules of Lupinus mariae-josephae, a lupine endemic of basic-lime soils in Eastern Spain.</title>
        <authorList>
            <person name="Duran D."/>
            <person name="Rey L."/>
            <person name="Navarro A."/>
            <person name="Busquets A."/>
            <person name="Imperial J."/>
            <person name="Ruiz-Argueso T."/>
        </authorList>
    </citation>
    <scope>NUCLEOTIDE SEQUENCE [LARGE SCALE GENOMIC DNA]</scope>
    <source>
        <strain evidence="1 2">PAC68</strain>
    </source>
</reference>
<dbReference type="AlphaFoldDB" id="A0A0R3M135"/>
<evidence type="ECO:0000313" key="2">
    <source>
        <dbReference type="Proteomes" id="UP000050863"/>
    </source>
</evidence>
<name>A0A0R3M135_9BRAD</name>
<dbReference type="RefSeq" id="WP_057834572.1">
    <property type="nucleotide sequence ID" value="NZ_LLXZ01000045.1"/>
</dbReference>
<dbReference type="EMBL" id="LLXZ01000045">
    <property type="protein sequence ID" value="KRR11621.1"/>
    <property type="molecule type" value="Genomic_DNA"/>
</dbReference>
<sequence length="62" mass="7061">MRSVAEYLEWAAEFDELAASANVEVLRKRYADIAACYRLLAKAREWLISTGAIEGEQRALDR</sequence>
<protein>
    <submittedName>
        <fullName evidence="1">Uncharacterized protein</fullName>
    </submittedName>
</protein>
<proteinExistence type="predicted"/>